<sequence>MLPPQLQSVRGSHSSSPAVSSPLQHLYFFPAFVFLSSPSPPSTPPPLVPYSSSTSLLTRCPPLSLPHDSTRWFML</sequence>
<organism evidence="2 3">
    <name type="scientific">Knipowitschia caucasica</name>
    <name type="common">Caucasian dwarf goby</name>
    <name type="synonym">Pomatoschistus caucasicus</name>
    <dbReference type="NCBI Taxonomy" id="637954"/>
    <lineage>
        <taxon>Eukaryota</taxon>
        <taxon>Metazoa</taxon>
        <taxon>Chordata</taxon>
        <taxon>Craniata</taxon>
        <taxon>Vertebrata</taxon>
        <taxon>Euteleostomi</taxon>
        <taxon>Actinopterygii</taxon>
        <taxon>Neopterygii</taxon>
        <taxon>Teleostei</taxon>
        <taxon>Neoteleostei</taxon>
        <taxon>Acanthomorphata</taxon>
        <taxon>Gobiaria</taxon>
        <taxon>Gobiiformes</taxon>
        <taxon>Gobioidei</taxon>
        <taxon>Gobiidae</taxon>
        <taxon>Gobiinae</taxon>
        <taxon>Knipowitschia</taxon>
    </lineage>
</organism>
<dbReference type="Proteomes" id="UP001497482">
    <property type="component" value="Chromosome 18"/>
</dbReference>
<gene>
    <name evidence="2" type="ORF">KC01_LOCUS18377</name>
</gene>
<dbReference type="AlphaFoldDB" id="A0AAV2KK04"/>
<name>A0AAV2KK04_KNICA</name>
<feature type="region of interest" description="Disordered" evidence="1">
    <location>
        <begin position="1"/>
        <end position="20"/>
    </location>
</feature>
<protein>
    <submittedName>
        <fullName evidence="2">Uncharacterized protein</fullName>
    </submittedName>
</protein>
<proteinExistence type="predicted"/>
<evidence type="ECO:0000313" key="3">
    <source>
        <dbReference type="Proteomes" id="UP001497482"/>
    </source>
</evidence>
<reference evidence="2 3" key="1">
    <citation type="submission" date="2024-04" db="EMBL/GenBank/DDBJ databases">
        <authorList>
            <person name="Waldvogel A.-M."/>
            <person name="Schoenle A."/>
        </authorList>
    </citation>
    <scope>NUCLEOTIDE SEQUENCE [LARGE SCALE GENOMIC DNA]</scope>
</reference>
<accession>A0AAV2KK04</accession>
<evidence type="ECO:0000313" key="2">
    <source>
        <dbReference type="EMBL" id="CAL1588611.1"/>
    </source>
</evidence>
<evidence type="ECO:0000256" key="1">
    <source>
        <dbReference type="SAM" id="MobiDB-lite"/>
    </source>
</evidence>
<feature type="compositionally biased region" description="Low complexity" evidence="1">
    <location>
        <begin position="8"/>
        <end position="20"/>
    </location>
</feature>
<dbReference type="EMBL" id="OZ035840">
    <property type="protein sequence ID" value="CAL1588611.1"/>
    <property type="molecule type" value="Genomic_DNA"/>
</dbReference>
<keyword evidence="3" id="KW-1185">Reference proteome</keyword>